<evidence type="ECO:0000313" key="2">
    <source>
        <dbReference type="EMBL" id="RRT36241.1"/>
    </source>
</evidence>
<feature type="non-terminal residue" evidence="2">
    <location>
        <position position="1"/>
    </location>
</feature>
<dbReference type="EMBL" id="AMZH03023862">
    <property type="protein sequence ID" value="RRT36241.1"/>
    <property type="molecule type" value="Genomic_DNA"/>
</dbReference>
<evidence type="ECO:0000256" key="1">
    <source>
        <dbReference type="SAM" id="SignalP"/>
    </source>
</evidence>
<organism evidence="2 3">
    <name type="scientific">Ensete ventricosum</name>
    <name type="common">Abyssinian banana</name>
    <name type="synonym">Musa ensete</name>
    <dbReference type="NCBI Taxonomy" id="4639"/>
    <lineage>
        <taxon>Eukaryota</taxon>
        <taxon>Viridiplantae</taxon>
        <taxon>Streptophyta</taxon>
        <taxon>Embryophyta</taxon>
        <taxon>Tracheophyta</taxon>
        <taxon>Spermatophyta</taxon>
        <taxon>Magnoliopsida</taxon>
        <taxon>Liliopsida</taxon>
        <taxon>Zingiberales</taxon>
        <taxon>Musaceae</taxon>
        <taxon>Ensete</taxon>
    </lineage>
</organism>
<keyword evidence="1" id="KW-0732">Signal</keyword>
<name>A0A426X9T0_ENSVE</name>
<dbReference type="Proteomes" id="UP000287651">
    <property type="component" value="Unassembled WGS sequence"/>
</dbReference>
<proteinExistence type="predicted"/>
<protein>
    <submittedName>
        <fullName evidence="2">Uncharacterized protein</fullName>
    </submittedName>
</protein>
<gene>
    <name evidence="2" type="ORF">B296_00035406</name>
</gene>
<accession>A0A426X9T0</accession>
<feature type="chain" id="PRO_5019398392" evidence="1">
    <location>
        <begin position="22"/>
        <end position="61"/>
    </location>
</feature>
<evidence type="ECO:0000313" key="3">
    <source>
        <dbReference type="Proteomes" id="UP000287651"/>
    </source>
</evidence>
<feature type="signal peptide" evidence="1">
    <location>
        <begin position="1"/>
        <end position="21"/>
    </location>
</feature>
<sequence>PERRWRFWWWWRGWAGDMVVGDDGTPVELDMLFCRVYTGLPALSRSISPSSANSLSADRNL</sequence>
<reference evidence="2 3" key="1">
    <citation type="journal article" date="2014" name="Agronomy (Basel)">
        <title>A Draft Genome Sequence for Ensete ventricosum, the Drought-Tolerant Tree Against Hunger.</title>
        <authorList>
            <person name="Harrison J."/>
            <person name="Moore K.A."/>
            <person name="Paszkiewicz K."/>
            <person name="Jones T."/>
            <person name="Grant M."/>
            <person name="Ambacheew D."/>
            <person name="Muzemil S."/>
            <person name="Studholme D.J."/>
        </authorList>
    </citation>
    <scope>NUCLEOTIDE SEQUENCE [LARGE SCALE GENOMIC DNA]</scope>
</reference>
<dbReference type="AlphaFoldDB" id="A0A426X9T0"/>
<comment type="caution">
    <text evidence="2">The sequence shown here is derived from an EMBL/GenBank/DDBJ whole genome shotgun (WGS) entry which is preliminary data.</text>
</comment>